<name>A0ABN7A8T6_9HEMI</name>
<evidence type="ECO:0000313" key="3">
    <source>
        <dbReference type="Proteomes" id="UP001307889"/>
    </source>
</evidence>
<gene>
    <name evidence="2" type="ORF">NTJ_01523</name>
</gene>
<feature type="region of interest" description="Disordered" evidence="1">
    <location>
        <begin position="22"/>
        <end position="84"/>
    </location>
</feature>
<organism evidence="2 3">
    <name type="scientific">Nesidiocoris tenuis</name>
    <dbReference type="NCBI Taxonomy" id="355587"/>
    <lineage>
        <taxon>Eukaryota</taxon>
        <taxon>Metazoa</taxon>
        <taxon>Ecdysozoa</taxon>
        <taxon>Arthropoda</taxon>
        <taxon>Hexapoda</taxon>
        <taxon>Insecta</taxon>
        <taxon>Pterygota</taxon>
        <taxon>Neoptera</taxon>
        <taxon>Paraneoptera</taxon>
        <taxon>Hemiptera</taxon>
        <taxon>Heteroptera</taxon>
        <taxon>Panheteroptera</taxon>
        <taxon>Cimicomorpha</taxon>
        <taxon>Miridae</taxon>
        <taxon>Dicyphina</taxon>
        <taxon>Nesidiocoris</taxon>
    </lineage>
</organism>
<protein>
    <recommendedName>
        <fullName evidence="4">LIM zinc-binding domain-containing protein</fullName>
    </recommendedName>
</protein>
<evidence type="ECO:0008006" key="4">
    <source>
        <dbReference type="Google" id="ProtNLM"/>
    </source>
</evidence>
<evidence type="ECO:0000256" key="1">
    <source>
        <dbReference type="SAM" id="MobiDB-lite"/>
    </source>
</evidence>
<sequence>MGNTRGRGWTECNVCGGAGWTSFSSQQPPSSPVAALHSRPRLPLRRSEPGSFTRLGFSPASRGSGSSRVSAPRPETPPPSTSIECPAGGEPILFEYFHPRCFWCILPAVFTRRETDC</sequence>
<dbReference type="Proteomes" id="UP001307889">
    <property type="component" value="Chromosome 1"/>
</dbReference>
<reference evidence="2 3" key="1">
    <citation type="submission" date="2023-09" db="EMBL/GenBank/DDBJ databases">
        <title>Nesidiocoris tenuis whole genome shotgun sequence.</title>
        <authorList>
            <person name="Shibata T."/>
            <person name="Shimoda M."/>
            <person name="Kobayashi T."/>
            <person name="Uehara T."/>
        </authorList>
    </citation>
    <scope>NUCLEOTIDE SEQUENCE [LARGE SCALE GENOMIC DNA]</scope>
    <source>
        <strain evidence="2 3">Japan</strain>
    </source>
</reference>
<keyword evidence="3" id="KW-1185">Reference proteome</keyword>
<evidence type="ECO:0000313" key="2">
    <source>
        <dbReference type="EMBL" id="BES88716.1"/>
    </source>
</evidence>
<dbReference type="EMBL" id="AP028909">
    <property type="protein sequence ID" value="BES88716.1"/>
    <property type="molecule type" value="Genomic_DNA"/>
</dbReference>
<proteinExistence type="predicted"/>
<feature type="compositionally biased region" description="Low complexity" evidence="1">
    <location>
        <begin position="58"/>
        <end position="73"/>
    </location>
</feature>
<accession>A0ABN7A8T6</accession>